<dbReference type="Proteomes" id="UP000324832">
    <property type="component" value="Unassembled WGS sequence"/>
</dbReference>
<keyword evidence="2" id="KW-1185">Reference proteome</keyword>
<gene>
    <name evidence="1" type="ORF">LSINAPIS_LOCUS11298</name>
</gene>
<name>A0A5E4QRW5_9NEOP</name>
<proteinExistence type="predicted"/>
<dbReference type="EMBL" id="FZQP02004923">
    <property type="protein sequence ID" value="VVD00718.1"/>
    <property type="molecule type" value="Genomic_DNA"/>
</dbReference>
<reference evidence="1 2" key="1">
    <citation type="submission" date="2017-07" db="EMBL/GenBank/DDBJ databases">
        <authorList>
            <person name="Talla V."/>
            <person name="Backstrom N."/>
        </authorList>
    </citation>
    <scope>NUCLEOTIDE SEQUENCE [LARGE SCALE GENOMIC DNA]</scope>
</reference>
<sequence>MLKHGTAGACSRCGRACARRGWRRAPSARARARPPSTSCSEAHVHAFGGRSRDAGGGGAVRLVRLACGGLGVDADTAWSEAHTPAAARTAAGARRVCVQ</sequence>
<protein>
    <submittedName>
        <fullName evidence="1">Uncharacterized protein</fullName>
    </submittedName>
</protein>
<evidence type="ECO:0000313" key="2">
    <source>
        <dbReference type="Proteomes" id="UP000324832"/>
    </source>
</evidence>
<accession>A0A5E4QRW5</accession>
<organism evidence="1 2">
    <name type="scientific">Leptidea sinapis</name>
    <dbReference type="NCBI Taxonomy" id="189913"/>
    <lineage>
        <taxon>Eukaryota</taxon>
        <taxon>Metazoa</taxon>
        <taxon>Ecdysozoa</taxon>
        <taxon>Arthropoda</taxon>
        <taxon>Hexapoda</taxon>
        <taxon>Insecta</taxon>
        <taxon>Pterygota</taxon>
        <taxon>Neoptera</taxon>
        <taxon>Endopterygota</taxon>
        <taxon>Lepidoptera</taxon>
        <taxon>Glossata</taxon>
        <taxon>Ditrysia</taxon>
        <taxon>Papilionoidea</taxon>
        <taxon>Pieridae</taxon>
        <taxon>Dismorphiinae</taxon>
        <taxon>Leptidea</taxon>
    </lineage>
</organism>
<dbReference type="AlphaFoldDB" id="A0A5E4QRW5"/>
<evidence type="ECO:0000313" key="1">
    <source>
        <dbReference type="EMBL" id="VVD00718.1"/>
    </source>
</evidence>